<dbReference type="PROSITE" id="PS50110">
    <property type="entry name" value="RESPONSE_REGULATORY"/>
    <property type="match status" value="1"/>
</dbReference>
<dbReference type="AlphaFoldDB" id="A0A8A4TY65"/>
<dbReference type="PANTHER" id="PTHR44591">
    <property type="entry name" value="STRESS RESPONSE REGULATOR PROTEIN 1"/>
    <property type="match status" value="1"/>
</dbReference>
<name>A0A8A4TY65_SULCO</name>
<dbReference type="Gene3D" id="3.40.50.2300">
    <property type="match status" value="1"/>
</dbReference>
<gene>
    <name evidence="4" type="ORF">J3U87_15750</name>
</gene>
<dbReference type="InterPro" id="IPR011006">
    <property type="entry name" value="CheY-like_superfamily"/>
</dbReference>
<keyword evidence="5" id="KW-1185">Reference proteome</keyword>
<dbReference type="InterPro" id="IPR001789">
    <property type="entry name" value="Sig_transdc_resp-reg_receiver"/>
</dbReference>
<reference evidence="4" key="1">
    <citation type="submission" date="2021-03" db="EMBL/GenBank/DDBJ databases">
        <title>Acanthopleuribacteraceae sp. M133.</title>
        <authorList>
            <person name="Wang G."/>
        </authorList>
    </citation>
    <scope>NUCLEOTIDE SEQUENCE</scope>
    <source>
        <strain evidence="4">M133</strain>
    </source>
</reference>
<dbReference type="InterPro" id="IPR050595">
    <property type="entry name" value="Bact_response_regulator"/>
</dbReference>
<evidence type="ECO:0000256" key="2">
    <source>
        <dbReference type="PROSITE-ProRule" id="PRU00169"/>
    </source>
</evidence>
<evidence type="ECO:0000256" key="1">
    <source>
        <dbReference type="ARBA" id="ARBA00022553"/>
    </source>
</evidence>
<dbReference type="Proteomes" id="UP000663929">
    <property type="component" value="Chromosome"/>
</dbReference>
<proteinExistence type="predicted"/>
<dbReference type="PANTHER" id="PTHR44591:SF23">
    <property type="entry name" value="CHEY SUBFAMILY"/>
    <property type="match status" value="1"/>
</dbReference>
<feature type="modified residue" description="4-aspartylphosphate" evidence="2">
    <location>
        <position position="68"/>
    </location>
</feature>
<dbReference type="CDD" id="cd00156">
    <property type="entry name" value="REC"/>
    <property type="match status" value="1"/>
</dbReference>
<dbReference type="Pfam" id="PF00072">
    <property type="entry name" value="Response_reg"/>
    <property type="match status" value="1"/>
</dbReference>
<sequence length="130" mass="14676">MQHQTEDLRVKKHPDGKIHLLLVEDDDTIRHMLTYGLRAAGYHVEVAGNGAEAMDVLKTFEPDLIILDLYMPKMDGLAFLKQYESKVPILVCSGSDEEQDIRRTLETGASRFLQKPVTLNALQEAIQTLL</sequence>
<evidence type="ECO:0000313" key="5">
    <source>
        <dbReference type="Proteomes" id="UP000663929"/>
    </source>
</evidence>
<organism evidence="4 5">
    <name type="scientific">Sulfidibacter corallicola</name>
    <dbReference type="NCBI Taxonomy" id="2818388"/>
    <lineage>
        <taxon>Bacteria</taxon>
        <taxon>Pseudomonadati</taxon>
        <taxon>Acidobacteriota</taxon>
        <taxon>Holophagae</taxon>
        <taxon>Acanthopleuribacterales</taxon>
        <taxon>Acanthopleuribacteraceae</taxon>
        <taxon>Sulfidibacter</taxon>
    </lineage>
</organism>
<feature type="domain" description="Response regulatory" evidence="3">
    <location>
        <begin position="19"/>
        <end position="130"/>
    </location>
</feature>
<dbReference type="SUPFAM" id="SSF52172">
    <property type="entry name" value="CheY-like"/>
    <property type="match status" value="1"/>
</dbReference>
<dbReference type="RefSeq" id="WP_237384002.1">
    <property type="nucleotide sequence ID" value="NZ_CP071793.1"/>
</dbReference>
<keyword evidence="1 2" id="KW-0597">Phosphoprotein</keyword>
<evidence type="ECO:0000313" key="4">
    <source>
        <dbReference type="EMBL" id="QTD53902.1"/>
    </source>
</evidence>
<protein>
    <submittedName>
        <fullName evidence="4">Response regulator</fullName>
    </submittedName>
</protein>
<accession>A0A8A4TY65</accession>
<dbReference type="GO" id="GO:0000160">
    <property type="term" value="P:phosphorelay signal transduction system"/>
    <property type="evidence" value="ECO:0007669"/>
    <property type="project" value="InterPro"/>
</dbReference>
<evidence type="ECO:0000259" key="3">
    <source>
        <dbReference type="PROSITE" id="PS50110"/>
    </source>
</evidence>
<dbReference type="SMART" id="SM00448">
    <property type="entry name" value="REC"/>
    <property type="match status" value="1"/>
</dbReference>
<dbReference type="KEGG" id="scor:J3U87_15750"/>
<dbReference type="EMBL" id="CP071793">
    <property type="protein sequence ID" value="QTD53902.1"/>
    <property type="molecule type" value="Genomic_DNA"/>
</dbReference>